<dbReference type="KEGG" id="vpi:BW732_02850"/>
<dbReference type="OrthoDB" id="2571246at2"/>
<keyword evidence="2" id="KW-1185">Reference proteome</keyword>
<protein>
    <submittedName>
        <fullName evidence="1">Triose-phosphate isomerase</fullName>
    </submittedName>
</protein>
<evidence type="ECO:0000313" key="2">
    <source>
        <dbReference type="Proteomes" id="UP000188246"/>
    </source>
</evidence>
<accession>A0A1Q2D4Z5</accession>
<dbReference type="InterPro" id="IPR035990">
    <property type="entry name" value="TIM_sf"/>
</dbReference>
<dbReference type="EMBL" id="CP019609">
    <property type="protein sequence ID" value="AQP53277.1"/>
    <property type="molecule type" value="Genomic_DNA"/>
</dbReference>
<dbReference type="Proteomes" id="UP000188246">
    <property type="component" value="Chromosome"/>
</dbReference>
<dbReference type="Pfam" id="PF00121">
    <property type="entry name" value="TIM"/>
    <property type="match status" value="1"/>
</dbReference>
<dbReference type="GO" id="GO:0004807">
    <property type="term" value="F:triose-phosphate isomerase activity"/>
    <property type="evidence" value="ECO:0007669"/>
    <property type="project" value="InterPro"/>
</dbReference>
<dbReference type="InterPro" id="IPR000652">
    <property type="entry name" value="Triosephosphate_isomerase"/>
</dbReference>
<dbReference type="RefSeq" id="WP_077275371.1">
    <property type="nucleotide sequence ID" value="NZ_CP019609.1"/>
</dbReference>
<dbReference type="SUPFAM" id="SSF51351">
    <property type="entry name" value="Triosephosphate isomerase (TIM)"/>
    <property type="match status" value="1"/>
</dbReference>
<proteinExistence type="predicted"/>
<evidence type="ECO:0000313" key="1">
    <source>
        <dbReference type="EMBL" id="AQP53277.1"/>
    </source>
</evidence>
<keyword evidence="1" id="KW-0413">Isomerase</keyword>
<name>A0A1Q2D4Z5_9ENTE</name>
<dbReference type="InterPro" id="IPR013785">
    <property type="entry name" value="Aldolase_TIM"/>
</dbReference>
<dbReference type="NCBIfam" id="NF003302">
    <property type="entry name" value="PRK04302.1"/>
    <property type="match status" value="1"/>
</dbReference>
<sequence>MKQTLRAPFFVVNPKAYLYGDKLLDLAKVANDLATRYDLDILFTAQHIDLAMIKQQCPKLFVTAQHLDGFSLGRGMGHILPEALASVGVQATFLNHAEHAMTLSELVKAMEFARNYNILTIVCANSYEEVKAIASLKPDVMVCEPNELIGTGQTSDDNYMIDTQKLIKEISPQTQVLQAAGISTVADVERAFKLGAEGTGGTSGIVCAENPQQILTEMIEKTALFKNGGI</sequence>
<organism evidence="1 2">
    <name type="scientific">Vagococcus penaei</name>
    <dbReference type="NCBI Taxonomy" id="633807"/>
    <lineage>
        <taxon>Bacteria</taxon>
        <taxon>Bacillati</taxon>
        <taxon>Bacillota</taxon>
        <taxon>Bacilli</taxon>
        <taxon>Lactobacillales</taxon>
        <taxon>Enterococcaceae</taxon>
        <taxon>Vagococcus</taxon>
    </lineage>
</organism>
<dbReference type="STRING" id="633807.BW732_02850"/>
<reference evidence="1 2" key="1">
    <citation type="journal article" date="2010" name="Int. J. Syst. Evol. Microbiol.">
        <title>Vagococcus penaei sp. nov., isolated from spoilage microbiota of cooked shrimp (Penaeus vannamei).</title>
        <authorList>
            <person name="Jaffres E."/>
            <person name="Prevost H."/>
            <person name="Rossero A."/>
            <person name="Joffraud J.J."/>
            <person name="Dousset X."/>
        </authorList>
    </citation>
    <scope>NUCLEOTIDE SEQUENCE [LARGE SCALE GENOMIC DNA]</scope>
    <source>
        <strain evidence="1 2">CD276</strain>
    </source>
</reference>
<dbReference type="Gene3D" id="3.20.20.70">
    <property type="entry name" value="Aldolase class I"/>
    <property type="match status" value="1"/>
</dbReference>
<dbReference type="PROSITE" id="PS51440">
    <property type="entry name" value="TIM_2"/>
    <property type="match status" value="1"/>
</dbReference>
<gene>
    <name evidence="1" type="ORF">BW732_02850</name>
</gene>
<dbReference type="AlphaFoldDB" id="A0A1Q2D4Z5"/>